<dbReference type="RefSeq" id="WP_208025683.1">
    <property type="nucleotide sequence ID" value="NZ_STFF01000016.1"/>
</dbReference>
<name>A0A4V4GYW7_9BACT</name>
<evidence type="ECO:0000313" key="1">
    <source>
        <dbReference type="EMBL" id="THU30356.1"/>
    </source>
</evidence>
<organism evidence="1 2">
    <name type="scientific">Niastella caeni</name>
    <dbReference type="NCBI Taxonomy" id="2569763"/>
    <lineage>
        <taxon>Bacteria</taxon>
        <taxon>Pseudomonadati</taxon>
        <taxon>Bacteroidota</taxon>
        <taxon>Chitinophagia</taxon>
        <taxon>Chitinophagales</taxon>
        <taxon>Chitinophagaceae</taxon>
        <taxon>Niastella</taxon>
    </lineage>
</organism>
<comment type="caution">
    <text evidence="1">The sequence shown here is derived from an EMBL/GenBank/DDBJ whole genome shotgun (WGS) entry which is preliminary data.</text>
</comment>
<dbReference type="EMBL" id="STFF01000016">
    <property type="protein sequence ID" value="THU30356.1"/>
    <property type="molecule type" value="Genomic_DNA"/>
</dbReference>
<evidence type="ECO:0008006" key="3">
    <source>
        <dbReference type="Google" id="ProtNLM"/>
    </source>
</evidence>
<feature type="non-terminal residue" evidence="1">
    <location>
        <position position="1"/>
    </location>
</feature>
<proteinExistence type="predicted"/>
<reference evidence="1 2" key="1">
    <citation type="submission" date="2019-04" db="EMBL/GenBank/DDBJ databases">
        <title>Niastella caeni sp. nov., isolated from activated sludge.</title>
        <authorList>
            <person name="Sheng M."/>
        </authorList>
    </citation>
    <scope>NUCLEOTIDE SEQUENCE [LARGE SCALE GENOMIC DNA]</scope>
    <source>
        <strain evidence="1 2">HX-2-15</strain>
    </source>
</reference>
<protein>
    <recommendedName>
        <fullName evidence="3">Gliding motility-associated C-terminal domain-containing protein</fullName>
    </recommendedName>
</protein>
<dbReference type="Proteomes" id="UP000306918">
    <property type="component" value="Unassembled WGS sequence"/>
</dbReference>
<accession>A0A4V4GYW7</accession>
<gene>
    <name evidence="1" type="ORF">FAM09_29815</name>
</gene>
<keyword evidence="2" id="KW-1185">Reference proteome</keyword>
<sequence>YTWNGNIYNASGTYKDTLVNGAGCDSIVTLTLNVNQAVTGTQTEIICASQLPYTWNGNTYNSAGTYKDTLVSASGCDSIVTLTLNVNPAVTGSETATICTNQLPYTWNGNTINAAGTYRDTLTSSSGCDSIINLILTVNSVLRDTTRATVCANQLPYNWNGNTINAAGTYRDTLTSGAGCDSIINLILTVNSVLRDTTRVTVCANQLPYNWNGNTINAAGTYRDTLTSSSGCDSIINLILTVNSVLRDTTRATVCANQLPYNWNGNTINAAGTYRDTLTSGAGCDSIINLILTVNSVLRDTTRVTVCTNQLPYNWNGNTINAAGTYRDTLTSNSGCDSIINLILTVNNVLRDTTRATVCTNQLPYNWNGNTINAAGTYRDTLTSGAGCDSIINLILTVNSVLRDTSRATVCTNQLPYTWNGTQYNAAGTYKDTLTSSAGCDSISTLILTVNNVLSDTTRTIICANQLPYTWNGAQYNAAGTYRDTLTSTAGCDSISTLILTVNNVLSDTTRTTICANQLPYTWNGAQYNTAGTYIDTLTSGAGCDSISTLILTVNNVLTDTTRTTICANQLPYTWNGTLYNAAGTYIDTLTSTAGCDSISTLILTVNNVLTDTTRTTICANQLPYTWNGAQYNAAGTYIDTLTSTAGCDSLSTLILTVNNVLSDTTRTTICANQLPYAWNGTLYNAAGTYKDPLTSTAGCDSLSTLILTVNNVLTDTTRITICANQLPYTWNGAQYNAAGTYRDTLTSTAGCDSISTLILTVNNVLSDTTRTTICANQLPYTWNGTLYNAAGTYKDTLTSTAGCDSLSTLILTVNNVLTDTTRTTICANQLPYTWNGTLYNAAGTYIDTLTSIAGCDSISTLILTVNNVSTDTTRTTICTNQLPYTWNGTQYNAAGTYKDTLTSTAGCDSISTLILTVNNVLTDTTRTTICANQLPYTWNGAQYNAAGTYIDTLTSTAGCDSISTLILTVNNVLTDTTRTTICANQLPYTWNGAQYNTAGTYIDTLTSAGGCDSLSTLILTVNNVLTDTTRKTICANQLPYTWNGTLYNGAGTYKDSLISAAGCDSISTLILTVNNVLSDTTRTTICANQLPYTWNGMLYNAAGTYRDTLTSNSGCDSIINLILTVNNVLRDTTRATVCASQLPYNWNGNTINAAGTYRDTLTSNSGCDSIINLILTVNNVLRDTTRATVCANQLPYTWNGMLYNAAGTYRDTLTSTAGCDSISTLILTVNNILSDTTRTTICANQLPYTWNGTQYNAAGTYIDTLTSTAGCDSISTLILTVNNVLTDTTRTTICANQLPYTWNGTQYNAAGTYRDTLTSTAGCDSISTLILTVNNVLTDTTRTTICANQLPYTWNGAQYAVAGTYRDTLTSTAGCDSISTLILTVNNVLTDTTRTTICANQLPYTWNGAQYNTAGTYIDTLTSGAGCDSLSTLILTVNNVLSDTTRTTICANQLPYTWNGAQYNAAGTYKDTLISGAGCDSISTLILTVYNVLTDTTRTTICANQLPYTWNGTLYNAAGTYIDTLTSGAGCDSISTLILTVNNVLSDTTRTTICANQLPYTWNGMLYNAAGTYRDTLTSTAGCDSISTLILTVNNVLSDTTRTTICANQLPYTWNGTQYNAAGTYIDTLTSIAGCDSISTLILTVNNVLTDTTRTTICANQLPYTWNGAQYNAAGTYRDTLTSAAGCDSISTLILTVNNVLSDTTRTTICANQLPYTWNGAQYAVAGTYRDTLTSTAGCDSISTLILTVNNVLNDTTRITICANQLPYTWNGAQYNAAGTYKDTLTSTAGCDSISTLILTVNNVLTDTTRTTICANQLPYTWNGAQYAVAGTYRDTLTSTAGCDSISTLILTVNNVLNDTTRTTICANQLPYTWNGAQYNAAGTYKDTLTSTAGCDSLSTLILTINNVLTDTTRTTICANQLPYTWNGAQYNAAGTYKDTLTSAAGCDSISTLILTVNNVLSDTTRTTICANQLPYTWSGKTINTAGTYRDTLTSAAGCDSISTLILTVNNVLSDTTRTTICANQLPYTWNGAQYNAAGTYKDTLTSTAGCDSISTLILTVNNVLTDTTRTTICANQLPYTWNGAQYNAAGTYRDTLTSTAGCDSISTLILTVNNILSDTTRTTICANQLPYTWNGTQYNAAGTYIDTLTSGAGCDSISTLILTVNNVLTDTTRTTICANQLPYTWNGAQYNAAGTYIDTLTSTAGCDSISTLILTVNNVLTDTTRTTICANQLPYTWNGAQYNAAGTYRDTLTSTAGCDSISTLILTVNNVLSDTTRTTICANQLPYTWNGTQYNTAGTYKDTLTSTAGCDSISTLILTVNNVLSDTTRTTICANQLPYTWNGAQYNTAGIYKDTLTSTVGCDSIVTLLLTVKSSPSKTENISTCETSYKLPNGVIASASGVYQSSFTSQDGCDSIVTTNLTLQSSPNLNVNNPSADCNQTSIDLTAQTITAGSDAGLSFTYWTDSSATRPLPAPRTVNASGTYYIKATNAAGCYSIKPVDARLNSKPSAIIAGGNICPGAKAKLTVTLSGKAPFSITYFDGNISRTVVGITTSVYQIEVSPSANTTYTLTSVSDALCTNTMNASAAVNIIKPPASVRYNEVITPANVSAQLKARALGGNYSYFWSPAIGLNTNDIINPVFNYGQRMDYLIYITSADGCLVIDTQTVKVIARTQVNEPPNLWVPTAWSPHNKDGHNDFLYPFHVNIVELRYFRVFNRWGELVFETKTLDHGWDGIYKGVQQVMDTYTWTVEAVGNDGTVFKKAGNAMLLR</sequence>
<dbReference type="Pfam" id="PF13585">
    <property type="entry name" value="CHU_C"/>
    <property type="match status" value="1"/>
</dbReference>
<evidence type="ECO:0000313" key="2">
    <source>
        <dbReference type="Proteomes" id="UP000306918"/>
    </source>
</evidence>